<gene>
    <name evidence="1" type="ORF">S03H2_19946</name>
</gene>
<dbReference type="EMBL" id="BARU01010463">
    <property type="protein sequence ID" value="GAH33257.1"/>
    <property type="molecule type" value="Genomic_DNA"/>
</dbReference>
<organism evidence="1">
    <name type="scientific">marine sediment metagenome</name>
    <dbReference type="NCBI Taxonomy" id="412755"/>
    <lineage>
        <taxon>unclassified sequences</taxon>
        <taxon>metagenomes</taxon>
        <taxon>ecological metagenomes</taxon>
    </lineage>
</organism>
<proteinExistence type="predicted"/>
<feature type="non-terminal residue" evidence="1">
    <location>
        <position position="191"/>
    </location>
</feature>
<protein>
    <submittedName>
        <fullName evidence="1">Uncharacterized protein</fullName>
    </submittedName>
</protein>
<reference evidence="1" key="1">
    <citation type="journal article" date="2014" name="Front. Microbiol.">
        <title>High frequency of phylogenetically diverse reductive dehalogenase-homologous genes in deep subseafloor sedimentary metagenomes.</title>
        <authorList>
            <person name="Kawai M."/>
            <person name="Futagami T."/>
            <person name="Toyoda A."/>
            <person name="Takaki Y."/>
            <person name="Nishi S."/>
            <person name="Hori S."/>
            <person name="Arai W."/>
            <person name="Tsubouchi T."/>
            <person name="Morono Y."/>
            <person name="Uchiyama I."/>
            <person name="Ito T."/>
            <person name="Fujiyama A."/>
            <person name="Inagaki F."/>
            <person name="Takami H."/>
        </authorList>
    </citation>
    <scope>NUCLEOTIDE SEQUENCE</scope>
    <source>
        <strain evidence="1">Expedition CK06-06</strain>
    </source>
</reference>
<dbReference type="AlphaFoldDB" id="X1EKY5"/>
<comment type="caution">
    <text evidence="1">The sequence shown here is derived from an EMBL/GenBank/DDBJ whole genome shotgun (WGS) entry which is preliminary data.</text>
</comment>
<name>X1EKY5_9ZZZZ</name>
<accession>X1EKY5</accession>
<evidence type="ECO:0000313" key="1">
    <source>
        <dbReference type="EMBL" id="GAH33257.1"/>
    </source>
</evidence>
<sequence>MEAFDMSVRPSLAKYSPEDIPGAQVANLISGTPYNIESITRFSKIPGEYAVTLLSFGLMSHANVTFYTDVDGSTRVIDAETYASYHLDKDEEVFVPAKSTMYLKLLSDADVNDYPIRYLIRVSKPSVIEKCLLGIKLTDADTPLDNKFGLGNMLLSGYVPKRTQLLVARKQIARTITADADANPQIGETIT</sequence>